<evidence type="ECO:0000256" key="1">
    <source>
        <dbReference type="SAM" id="MobiDB-lite"/>
    </source>
</evidence>
<evidence type="ECO:0000313" key="3">
    <source>
        <dbReference type="Proteomes" id="UP001165121"/>
    </source>
</evidence>
<dbReference type="EMBL" id="BSXT01000288">
    <property type="protein sequence ID" value="GMF23425.1"/>
    <property type="molecule type" value="Genomic_DNA"/>
</dbReference>
<proteinExistence type="predicted"/>
<dbReference type="AlphaFoldDB" id="A0A9W6WZ04"/>
<feature type="compositionally biased region" description="Polar residues" evidence="1">
    <location>
        <begin position="9"/>
        <end position="18"/>
    </location>
</feature>
<protein>
    <submittedName>
        <fullName evidence="2">Unnamed protein product</fullName>
    </submittedName>
</protein>
<reference evidence="2" key="1">
    <citation type="submission" date="2023-04" db="EMBL/GenBank/DDBJ databases">
        <title>Phytophthora fragariaefolia NBRC 109709.</title>
        <authorList>
            <person name="Ichikawa N."/>
            <person name="Sato H."/>
            <person name="Tonouchi N."/>
        </authorList>
    </citation>
    <scope>NUCLEOTIDE SEQUENCE</scope>
    <source>
        <strain evidence="2">NBRC 109709</strain>
    </source>
</reference>
<evidence type="ECO:0000313" key="2">
    <source>
        <dbReference type="EMBL" id="GMF23425.1"/>
    </source>
</evidence>
<name>A0A9W6WZ04_9STRA</name>
<organism evidence="2 3">
    <name type="scientific">Phytophthora fragariaefolia</name>
    <dbReference type="NCBI Taxonomy" id="1490495"/>
    <lineage>
        <taxon>Eukaryota</taxon>
        <taxon>Sar</taxon>
        <taxon>Stramenopiles</taxon>
        <taxon>Oomycota</taxon>
        <taxon>Peronosporomycetes</taxon>
        <taxon>Peronosporales</taxon>
        <taxon>Peronosporaceae</taxon>
        <taxon>Phytophthora</taxon>
    </lineage>
</organism>
<comment type="caution">
    <text evidence="2">The sequence shown here is derived from an EMBL/GenBank/DDBJ whole genome shotgun (WGS) entry which is preliminary data.</text>
</comment>
<gene>
    <name evidence="2" type="ORF">Pfra01_000370100</name>
</gene>
<sequence>MVDRILTRQPLQGKNQAPQALKPAPVCPRSPPDPRRRQPRGLPSQPQPPSPSRSKEAAVKSLQIPNYALDGAADTIGTGNPIQEPQNLEKIAKKTSDTKKIRATWEATVNVFLERALIEGAWGDSEEGRDVSVSQIKNKLNAIQKAYRAKRARMLGTGNRALDTSSSGEGDTDEGSRGGRSHPELPSNYLLDNDEAVDDAGRIQLTCEPVECPPGISQKARKWASCVIHRYPPDDCVEQQRHRSYGHSRYVSADR</sequence>
<keyword evidence="3" id="KW-1185">Reference proteome</keyword>
<feature type="region of interest" description="Disordered" evidence="1">
    <location>
        <begin position="157"/>
        <end position="189"/>
    </location>
</feature>
<dbReference type="Proteomes" id="UP001165121">
    <property type="component" value="Unassembled WGS sequence"/>
</dbReference>
<feature type="compositionally biased region" description="Basic and acidic residues" evidence="1">
    <location>
        <begin position="174"/>
        <end position="183"/>
    </location>
</feature>
<feature type="region of interest" description="Disordered" evidence="1">
    <location>
        <begin position="1"/>
        <end position="59"/>
    </location>
</feature>
<accession>A0A9W6WZ04</accession>